<gene>
    <name evidence="2" type="ORF">AUC70_05925</name>
</gene>
<accession>A0A1E3VP14</accession>
<dbReference type="EMBL" id="LPWE01000011">
    <property type="protein sequence ID" value="ODR95232.1"/>
    <property type="molecule type" value="Genomic_DNA"/>
</dbReference>
<dbReference type="AlphaFoldDB" id="A0A1E3VP14"/>
<protein>
    <submittedName>
        <fullName evidence="2">Uncharacterized protein</fullName>
    </submittedName>
</protein>
<proteinExistence type="predicted"/>
<evidence type="ECO:0000313" key="2">
    <source>
        <dbReference type="EMBL" id="ODR95232.1"/>
    </source>
</evidence>
<feature type="region of interest" description="Disordered" evidence="1">
    <location>
        <begin position="385"/>
        <end position="424"/>
    </location>
</feature>
<keyword evidence="3" id="KW-1185">Reference proteome</keyword>
<feature type="region of interest" description="Disordered" evidence="1">
    <location>
        <begin position="306"/>
        <end position="325"/>
    </location>
</feature>
<name>A0A1E3VP14_9HYPH</name>
<dbReference type="STRING" id="1774970.AUC70_05925"/>
<dbReference type="Proteomes" id="UP000094172">
    <property type="component" value="Unassembled WGS sequence"/>
</dbReference>
<reference evidence="2 3" key="1">
    <citation type="journal article" date="2016" name="Environ. Microbiol.">
        <title>New Methyloceanibacter diversity from North Sea sediments includes methanotroph containing solely the soluble methane monooxygenase.</title>
        <authorList>
            <person name="Vekeman B."/>
            <person name="Kerckhof F.M."/>
            <person name="Cremers G."/>
            <person name="de Vos P."/>
            <person name="Vandamme P."/>
            <person name="Boon N."/>
            <person name="Op den Camp H.J."/>
            <person name="Heylen K."/>
        </authorList>
    </citation>
    <scope>NUCLEOTIDE SEQUENCE [LARGE SCALE GENOMIC DNA]</scope>
    <source>
        <strain evidence="2 3">R-67176</strain>
    </source>
</reference>
<sequence length="424" mass="48790">MHRESKGVELCRDDDGGAAMTFTLTRKQLYELVWSEPKQRLAAQIGISDVALAKHCRKLGIPVPERGYWNKLQAGKPVIRAQLPERDLVTINRVTISGELSDELRARLTSEPGNTGEEESIEVLAERLRNRLGKVAVPRDFSRAHRSIEALLRKDEKLREECAQRPYFWNKPRFDEPFERRRLRFLNGLFLAFEKVGARPWLRGNEARQLGVQLGDISLDFQLDEPSKLRLQRRPLARKAKNPQSLCLAITNTRTPTPGMVMDWQDEDGRPLEKQLVEIIVGMAVAGEQLHRQWLKELAEWERKRKEEERKEEIRRKADAEKRERERIATLEKARIDGLIRDAACWRDAANIREYVEAVRMAASTGDTINVEAWAEWALSEADKLDPVASGHAIERDDQTDRRSTPEAQTQRMENSGDPLDPRS</sequence>
<organism evidence="2 3">
    <name type="scientific">Methyloceanibacter stevinii</name>
    <dbReference type="NCBI Taxonomy" id="1774970"/>
    <lineage>
        <taxon>Bacteria</taxon>
        <taxon>Pseudomonadati</taxon>
        <taxon>Pseudomonadota</taxon>
        <taxon>Alphaproteobacteria</taxon>
        <taxon>Hyphomicrobiales</taxon>
        <taxon>Hyphomicrobiaceae</taxon>
        <taxon>Methyloceanibacter</taxon>
    </lineage>
</organism>
<comment type="caution">
    <text evidence="2">The sequence shown here is derived from an EMBL/GenBank/DDBJ whole genome shotgun (WGS) entry which is preliminary data.</text>
</comment>
<evidence type="ECO:0000313" key="3">
    <source>
        <dbReference type="Proteomes" id="UP000094172"/>
    </source>
</evidence>
<feature type="compositionally biased region" description="Basic and acidic residues" evidence="1">
    <location>
        <begin position="393"/>
        <end position="405"/>
    </location>
</feature>
<evidence type="ECO:0000256" key="1">
    <source>
        <dbReference type="SAM" id="MobiDB-lite"/>
    </source>
</evidence>